<comment type="caution">
    <text evidence="1">The sequence shown here is derived from an EMBL/GenBank/DDBJ whole genome shotgun (WGS) entry which is preliminary data.</text>
</comment>
<evidence type="ECO:0000313" key="1">
    <source>
        <dbReference type="EMBL" id="KAJ7413237.1"/>
    </source>
</evidence>
<dbReference type="EMBL" id="WHWB01034150">
    <property type="protein sequence ID" value="KAJ7413237.1"/>
    <property type="molecule type" value="Genomic_DNA"/>
</dbReference>
<dbReference type="Proteomes" id="UP001145742">
    <property type="component" value="Unassembled WGS sequence"/>
</dbReference>
<protein>
    <submittedName>
        <fullName evidence="1">Uncharacterized protein</fullName>
    </submittedName>
</protein>
<name>A0ABQ9D5Z4_9PASS</name>
<gene>
    <name evidence="1" type="ORF">WISP_91569</name>
</gene>
<accession>A0ABQ9D5Z4</accession>
<proteinExistence type="predicted"/>
<sequence length="124" mass="13871">MGNFKNAHVSFGVMKGTEHAPDHSKNQKKARPSHFSFDIAKGDRMTITSFPEAQQVSKNALNQNQCPCQNKDDDVPADPSTGKRFCDHYNQGIIIIMARLPEGRFEKGSTHVGVPFESVQWILK</sequence>
<organism evidence="1 2">
    <name type="scientific">Willisornis vidua</name>
    <name type="common">Xingu scale-backed antbird</name>
    <dbReference type="NCBI Taxonomy" id="1566151"/>
    <lineage>
        <taxon>Eukaryota</taxon>
        <taxon>Metazoa</taxon>
        <taxon>Chordata</taxon>
        <taxon>Craniata</taxon>
        <taxon>Vertebrata</taxon>
        <taxon>Euteleostomi</taxon>
        <taxon>Archelosauria</taxon>
        <taxon>Archosauria</taxon>
        <taxon>Dinosauria</taxon>
        <taxon>Saurischia</taxon>
        <taxon>Theropoda</taxon>
        <taxon>Coelurosauria</taxon>
        <taxon>Aves</taxon>
        <taxon>Neognathae</taxon>
        <taxon>Neoaves</taxon>
        <taxon>Telluraves</taxon>
        <taxon>Australaves</taxon>
        <taxon>Passeriformes</taxon>
        <taxon>Thamnophilidae</taxon>
        <taxon>Willisornis</taxon>
    </lineage>
</organism>
<reference evidence="1" key="1">
    <citation type="submission" date="2019-10" db="EMBL/GenBank/DDBJ databases">
        <authorList>
            <person name="Soares A.E.R."/>
            <person name="Aleixo A."/>
            <person name="Schneider P."/>
            <person name="Miyaki C.Y."/>
            <person name="Schneider M.P."/>
            <person name="Mello C."/>
            <person name="Vasconcelos A.T.R."/>
        </authorList>
    </citation>
    <scope>NUCLEOTIDE SEQUENCE</scope>
    <source>
        <tissue evidence="1">Muscle</tissue>
    </source>
</reference>
<evidence type="ECO:0000313" key="2">
    <source>
        <dbReference type="Proteomes" id="UP001145742"/>
    </source>
</evidence>
<keyword evidence="2" id="KW-1185">Reference proteome</keyword>